<dbReference type="InterPro" id="IPR000868">
    <property type="entry name" value="Isochorismatase-like_dom"/>
</dbReference>
<organism evidence="2 3">
    <name type="scientific">Heliomicrobium gestii</name>
    <name type="common">Heliobacterium gestii</name>
    <dbReference type="NCBI Taxonomy" id="2699"/>
    <lineage>
        <taxon>Bacteria</taxon>
        <taxon>Bacillati</taxon>
        <taxon>Bacillota</taxon>
        <taxon>Clostridia</taxon>
        <taxon>Eubacteriales</taxon>
        <taxon>Heliobacteriaceae</taxon>
        <taxon>Heliomicrobium</taxon>
    </lineage>
</organism>
<feature type="domain" description="Isochorismatase-like" evidence="1">
    <location>
        <begin position="16"/>
        <end position="164"/>
    </location>
</feature>
<name>A0A845LH17_HELGE</name>
<proteinExistence type="predicted"/>
<dbReference type="Pfam" id="PF00857">
    <property type="entry name" value="Isochorismatase"/>
    <property type="match status" value="1"/>
</dbReference>
<dbReference type="OrthoDB" id="9789777at2"/>
<dbReference type="SUPFAM" id="SSF52499">
    <property type="entry name" value="Isochorismatase-like hydrolases"/>
    <property type="match status" value="1"/>
</dbReference>
<evidence type="ECO:0000259" key="1">
    <source>
        <dbReference type="Pfam" id="PF00857"/>
    </source>
</evidence>
<keyword evidence="3" id="KW-1185">Reference proteome</keyword>
<dbReference type="InterPro" id="IPR050993">
    <property type="entry name" value="Isochorismatase_domain"/>
</dbReference>
<dbReference type="Proteomes" id="UP000471031">
    <property type="component" value="Unassembled WGS sequence"/>
</dbReference>
<dbReference type="Gene3D" id="3.40.50.850">
    <property type="entry name" value="Isochorismatase-like"/>
    <property type="match status" value="1"/>
</dbReference>
<sequence length="187" mass="20659">MSHWTDKFRLDAGEAVLMVIDIQERLVPAIAQGQRVIDRTAILITVAERLGIPIIAIEMYPKGLGKTVAPLADKLQAADRFEKVTFSALTEDVRSCLAAMEGRRKVIVAGMETHVCVFQSVRDLLRQDYLPFVAADAVGSRSTANNANGLDLMREMGAVITNVETIFFDLMQRAATPLFRELSPLIK</sequence>
<evidence type="ECO:0000313" key="2">
    <source>
        <dbReference type="EMBL" id="MZP42763.1"/>
    </source>
</evidence>
<dbReference type="AlphaFoldDB" id="A0A845LH17"/>
<evidence type="ECO:0000313" key="3">
    <source>
        <dbReference type="Proteomes" id="UP000471031"/>
    </source>
</evidence>
<comment type="caution">
    <text evidence="2">The sequence shown here is derived from an EMBL/GenBank/DDBJ whole genome shotgun (WGS) entry which is preliminary data.</text>
</comment>
<dbReference type="RefSeq" id="WP_161261344.1">
    <property type="nucleotide sequence ID" value="NZ_JAFBDC010000004.1"/>
</dbReference>
<protein>
    <submittedName>
        <fullName evidence="2">Isochorismatase family protein</fullName>
    </submittedName>
</protein>
<dbReference type="PANTHER" id="PTHR14119:SF3">
    <property type="entry name" value="ISOCHORISMATASE DOMAIN-CONTAINING PROTEIN 2"/>
    <property type="match status" value="1"/>
</dbReference>
<reference evidence="2 3" key="1">
    <citation type="submission" date="2020-01" db="EMBL/GenBank/DDBJ databases">
        <title>Whole genome sequence of Heliobacterium gestii DSM 11169.</title>
        <authorList>
            <person name="Kyndt J.A."/>
            <person name="Meyer T.E."/>
        </authorList>
    </citation>
    <scope>NUCLEOTIDE SEQUENCE [LARGE SCALE GENOMIC DNA]</scope>
    <source>
        <strain evidence="2 3">DSM 11169</strain>
    </source>
</reference>
<gene>
    <name evidence="2" type="ORF">GTO89_06875</name>
</gene>
<accession>A0A845LH17</accession>
<dbReference type="InterPro" id="IPR036380">
    <property type="entry name" value="Isochorismatase-like_sf"/>
</dbReference>
<dbReference type="EMBL" id="WXEX01000005">
    <property type="protein sequence ID" value="MZP42763.1"/>
    <property type="molecule type" value="Genomic_DNA"/>
</dbReference>
<dbReference type="PANTHER" id="PTHR14119">
    <property type="entry name" value="HYDROLASE"/>
    <property type="match status" value="1"/>
</dbReference>